<dbReference type="EMBL" id="JH430549">
    <property type="status" value="NOT_ANNOTATED_CDS"/>
    <property type="molecule type" value="Genomic_DNA"/>
</dbReference>
<dbReference type="GO" id="GO:0015918">
    <property type="term" value="P:sterol transport"/>
    <property type="evidence" value="ECO:0007669"/>
    <property type="project" value="TreeGrafter"/>
</dbReference>
<dbReference type="OMA" id="ACTIRIG"/>
<reference evidence="4" key="2">
    <citation type="submission" date="2015-02" db="UniProtKB">
        <authorList>
            <consortium name="EnsemblMetazoa"/>
        </authorList>
    </citation>
    <scope>IDENTIFICATION</scope>
</reference>
<name>T1IKK4_STRMM</name>
<dbReference type="GO" id="GO:0030299">
    <property type="term" value="P:intestinal cholesterol absorption"/>
    <property type="evidence" value="ECO:0007669"/>
    <property type="project" value="TreeGrafter"/>
</dbReference>
<dbReference type="eggNOG" id="KOG1933">
    <property type="taxonomic scope" value="Eukaryota"/>
</dbReference>
<sequence>MIFTTSVLVCLLLFVSKVGAEDTCVWYGQCHTSDKPPVLNCLYSGLPKPLGNASVIEVFNEICPELVNRSGKTVTCCNADQIEILADGLVNVKPLLARCPSCWHNFRNFLCVVTCSPNQSRYMNVTRPGPEDLTVSEHDFQKVVKSVEFMLTESYTKAFFDSCKSVSNPTMGNTSKAIDTLCGKANFCTKKRFLTYLLEKVTSFPLNTVNVTFWNNNITTNGRTFQPLNLTVAKCNERIGNENACDCVDCDDSCPKFPETFNQSGISFPVVVAFLILCIIIKKRKKKRQSAAVTDPHKPKY</sequence>
<keyword evidence="1" id="KW-1133">Transmembrane helix</keyword>
<dbReference type="PhylomeDB" id="T1IKK4"/>
<dbReference type="GO" id="GO:0015485">
    <property type="term" value="F:cholesterol binding"/>
    <property type="evidence" value="ECO:0007669"/>
    <property type="project" value="TreeGrafter"/>
</dbReference>
<evidence type="ECO:0000256" key="2">
    <source>
        <dbReference type="SAM" id="SignalP"/>
    </source>
</evidence>
<dbReference type="Pfam" id="PF16414">
    <property type="entry name" value="NPC1_N"/>
    <property type="match status" value="1"/>
</dbReference>
<evidence type="ECO:0000256" key="1">
    <source>
        <dbReference type="SAM" id="Phobius"/>
    </source>
</evidence>
<accession>T1IKK4</accession>
<feature type="chain" id="PRO_5004579279" description="Niemann-Pick C1 N-terminal domain-containing protein" evidence="2">
    <location>
        <begin position="21"/>
        <end position="301"/>
    </location>
</feature>
<dbReference type="EnsemblMetazoa" id="SMAR001454-RA">
    <property type="protein sequence ID" value="SMAR001454-PA"/>
    <property type="gene ID" value="SMAR001454"/>
</dbReference>
<protein>
    <recommendedName>
        <fullName evidence="3">Niemann-Pick C1 N-terminal domain-containing protein</fullName>
    </recommendedName>
</protein>
<dbReference type="HOGENOM" id="CLU_094363_0_0_1"/>
<feature type="transmembrane region" description="Helical" evidence="1">
    <location>
        <begin position="264"/>
        <end position="281"/>
    </location>
</feature>
<evidence type="ECO:0000259" key="3">
    <source>
        <dbReference type="Pfam" id="PF16414"/>
    </source>
</evidence>
<evidence type="ECO:0000313" key="5">
    <source>
        <dbReference type="Proteomes" id="UP000014500"/>
    </source>
</evidence>
<keyword evidence="1" id="KW-0812">Transmembrane</keyword>
<keyword evidence="2" id="KW-0732">Signal</keyword>
<dbReference type="AlphaFoldDB" id="T1IKK4"/>
<feature type="domain" description="Niemann-Pick C1 N-terminal" evidence="3">
    <location>
        <begin position="22"/>
        <end position="263"/>
    </location>
</feature>
<dbReference type="PANTHER" id="PTHR45727:SF2">
    <property type="entry name" value="NPC INTRACELLULAR CHOLESTEROL TRANSPORTER 1"/>
    <property type="match status" value="1"/>
</dbReference>
<keyword evidence="1" id="KW-0472">Membrane</keyword>
<dbReference type="Proteomes" id="UP000014500">
    <property type="component" value="Unassembled WGS sequence"/>
</dbReference>
<dbReference type="InterPro" id="IPR032190">
    <property type="entry name" value="NPC1_N"/>
</dbReference>
<reference evidence="5" key="1">
    <citation type="submission" date="2011-05" db="EMBL/GenBank/DDBJ databases">
        <authorList>
            <person name="Richards S.R."/>
            <person name="Qu J."/>
            <person name="Jiang H."/>
            <person name="Jhangiani S.N."/>
            <person name="Agravi P."/>
            <person name="Goodspeed R."/>
            <person name="Gross S."/>
            <person name="Mandapat C."/>
            <person name="Jackson L."/>
            <person name="Mathew T."/>
            <person name="Pu L."/>
            <person name="Thornton R."/>
            <person name="Saada N."/>
            <person name="Wilczek-Boney K.B."/>
            <person name="Lee S."/>
            <person name="Kovar C."/>
            <person name="Wu Y."/>
            <person name="Scherer S.E."/>
            <person name="Worley K.C."/>
            <person name="Muzny D.M."/>
            <person name="Gibbs R."/>
        </authorList>
    </citation>
    <scope>NUCLEOTIDE SEQUENCE</scope>
    <source>
        <strain evidence="5">Brora</strain>
    </source>
</reference>
<proteinExistence type="predicted"/>
<dbReference type="GO" id="GO:0005886">
    <property type="term" value="C:plasma membrane"/>
    <property type="evidence" value="ECO:0007669"/>
    <property type="project" value="TreeGrafter"/>
</dbReference>
<dbReference type="STRING" id="126957.T1IKK4"/>
<dbReference type="PANTHER" id="PTHR45727">
    <property type="entry name" value="NPC INTRACELLULAR CHOLESTEROL TRANSPORTER 1"/>
    <property type="match status" value="1"/>
</dbReference>
<keyword evidence="5" id="KW-1185">Reference proteome</keyword>
<dbReference type="GO" id="GO:0042632">
    <property type="term" value="P:cholesterol homeostasis"/>
    <property type="evidence" value="ECO:0007669"/>
    <property type="project" value="TreeGrafter"/>
</dbReference>
<organism evidence="4 5">
    <name type="scientific">Strigamia maritima</name>
    <name type="common">European centipede</name>
    <name type="synonym">Geophilus maritimus</name>
    <dbReference type="NCBI Taxonomy" id="126957"/>
    <lineage>
        <taxon>Eukaryota</taxon>
        <taxon>Metazoa</taxon>
        <taxon>Ecdysozoa</taxon>
        <taxon>Arthropoda</taxon>
        <taxon>Myriapoda</taxon>
        <taxon>Chilopoda</taxon>
        <taxon>Pleurostigmophora</taxon>
        <taxon>Geophilomorpha</taxon>
        <taxon>Linotaeniidae</taxon>
        <taxon>Strigamia</taxon>
    </lineage>
</organism>
<feature type="signal peptide" evidence="2">
    <location>
        <begin position="1"/>
        <end position="20"/>
    </location>
</feature>
<evidence type="ECO:0000313" key="4">
    <source>
        <dbReference type="EnsemblMetazoa" id="SMAR001454-PA"/>
    </source>
</evidence>